<gene>
    <name evidence="3" type="ORF">A2704_00315</name>
</gene>
<accession>A0A1F6CS95</accession>
<keyword evidence="2" id="KW-1277">Toxin-antitoxin system</keyword>
<dbReference type="InterPro" id="IPR035093">
    <property type="entry name" value="RelE/ParE_toxin_dom_sf"/>
</dbReference>
<comment type="caution">
    <text evidence="3">The sequence shown here is derived from an EMBL/GenBank/DDBJ whole genome shotgun (WGS) entry which is preliminary data.</text>
</comment>
<sequence>MKVRYTKVALAELRDIFTYIVRDNPVAARAVIQQIEYVVERVTEFPGIGRTTDEGEVRIFPTPPFPYLVFYTVEREEVIIRNIRHAGRMRP</sequence>
<dbReference type="Pfam" id="PF05016">
    <property type="entry name" value="ParE_toxin"/>
    <property type="match status" value="1"/>
</dbReference>
<name>A0A1F6CS95_9BACT</name>
<proteinExistence type="inferred from homology"/>
<evidence type="ECO:0000256" key="2">
    <source>
        <dbReference type="ARBA" id="ARBA00022649"/>
    </source>
</evidence>
<evidence type="ECO:0008006" key="5">
    <source>
        <dbReference type="Google" id="ProtNLM"/>
    </source>
</evidence>
<dbReference type="Gene3D" id="3.30.2310.20">
    <property type="entry name" value="RelE-like"/>
    <property type="match status" value="1"/>
</dbReference>
<organism evidence="3 4">
    <name type="scientific">Candidatus Kaiserbacteria bacterium RIFCSPHIGHO2_01_FULL_54_36b</name>
    <dbReference type="NCBI Taxonomy" id="1798483"/>
    <lineage>
        <taxon>Bacteria</taxon>
        <taxon>Candidatus Kaiseribacteriota</taxon>
    </lineage>
</organism>
<dbReference type="EMBL" id="MFKW01000008">
    <property type="protein sequence ID" value="OGG51960.1"/>
    <property type="molecule type" value="Genomic_DNA"/>
</dbReference>
<protein>
    <recommendedName>
        <fullName evidence="5">Plasmid stabilization protein</fullName>
    </recommendedName>
</protein>
<reference evidence="3 4" key="1">
    <citation type="journal article" date="2016" name="Nat. Commun.">
        <title>Thousands of microbial genomes shed light on interconnected biogeochemical processes in an aquifer system.</title>
        <authorList>
            <person name="Anantharaman K."/>
            <person name="Brown C.T."/>
            <person name="Hug L.A."/>
            <person name="Sharon I."/>
            <person name="Castelle C.J."/>
            <person name="Probst A.J."/>
            <person name="Thomas B.C."/>
            <person name="Singh A."/>
            <person name="Wilkins M.J."/>
            <person name="Karaoz U."/>
            <person name="Brodie E.L."/>
            <person name="Williams K.H."/>
            <person name="Hubbard S.S."/>
            <person name="Banfield J.F."/>
        </authorList>
    </citation>
    <scope>NUCLEOTIDE SEQUENCE [LARGE SCALE GENOMIC DNA]</scope>
</reference>
<dbReference type="PANTHER" id="PTHR33755">
    <property type="entry name" value="TOXIN PARE1-RELATED"/>
    <property type="match status" value="1"/>
</dbReference>
<comment type="similarity">
    <text evidence="1">Belongs to the RelE toxin family.</text>
</comment>
<evidence type="ECO:0000313" key="3">
    <source>
        <dbReference type="EMBL" id="OGG51960.1"/>
    </source>
</evidence>
<dbReference type="Proteomes" id="UP000176445">
    <property type="component" value="Unassembled WGS sequence"/>
</dbReference>
<evidence type="ECO:0000256" key="1">
    <source>
        <dbReference type="ARBA" id="ARBA00006226"/>
    </source>
</evidence>
<evidence type="ECO:0000313" key="4">
    <source>
        <dbReference type="Proteomes" id="UP000176445"/>
    </source>
</evidence>
<dbReference type="AlphaFoldDB" id="A0A1F6CS95"/>
<dbReference type="InterPro" id="IPR007712">
    <property type="entry name" value="RelE/ParE_toxin"/>
</dbReference>
<dbReference type="InterPro" id="IPR051803">
    <property type="entry name" value="TA_system_RelE-like_toxin"/>
</dbReference>